<keyword evidence="3 6" id="KW-0812">Transmembrane</keyword>
<organism evidence="8 9">
    <name type="scientific">Microbacterium tenebrionis</name>
    <dbReference type="NCBI Taxonomy" id="2830665"/>
    <lineage>
        <taxon>Bacteria</taxon>
        <taxon>Bacillati</taxon>
        <taxon>Actinomycetota</taxon>
        <taxon>Actinomycetes</taxon>
        <taxon>Micrococcales</taxon>
        <taxon>Microbacteriaceae</taxon>
        <taxon>Microbacterium</taxon>
    </lineage>
</organism>
<proteinExistence type="predicted"/>
<keyword evidence="2" id="KW-0813">Transport</keyword>
<evidence type="ECO:0000256" key="3">
    <source>
        <dbReference type="ARBA" id="ARBA00022692"/>
    </source>
</evidence>
<feature type="transmembrane region" description="Helical" evidence="6">
    <location>
        <begin position="444"/>
        <end position="468"/>
    </location>
</feature>
<name>A0A9X1LR78_9MICO</name>
<evidence type="ECO:0000313" key="8">
    <source>
        <dbReference type="EMBL" id="MCC2030261.1"/>
    </source>
</evidence>
<feature type="transmembrane region" description="Helical" evidence="6">
    <location>
        <begin position="49"/>
        <end position="67"/>
    </location>
</feature>
<keyword evidence="5 6" id="KW-0472">Membrane</keyword>
<feature type="domain" description="Major facilitator superfamily (MFS) profile" evidence="7">
    <location>
        <begin position="13"/>
        <end position="472"/>
    </location>
</feature>
<gene>
    <name evidence="8" type="ORF">KEC56_12175</name>
</gene>
<feature type="transmembrane region" description="Helical" evidence="6">
    <location>
        <begin position="166"/>
        <end position="189"/>
    </location>
</feature>
<dbReference type="GO" id="GO:0005886">
    <property type="term" value="C:plasma membrane"/>
    <property type="evidence" value="ECO:0007669"/>
    <property type="project" value="UniProtKB-SubCell"/>
</dbReference>
<feature type="transmembrane region" description="Helical" evidence="6">
    <location>
        <begin position="273"/>
        <end position="292"/>
    </location>
</feature>
<accession>A0A9X1LR78</accession>
<keyword evidence="4 6" id="KW-1133">Transmembrane helix</keyword>
<feature type="transmembrane region" description="Helical" evidence="6">
    <location>
        <begin position="312"/>
        <end position="336"/>
    </location>
</feature>
<dbReference type="InterPro" id="IPR011701">
    <property type="entry name" value="MFS"/>
</dbReference>
<keyword evidence="9" id="KW-1185">Reference proteome</keyword>
<dbReference type="Pfam" id="PF07690">
    <property type="entry name" value="MFS_1"/>
    <property type="match status" value="1"/>
</dbReference>
<dbReference type="PANTHER" id="PTHR42718:SF9">
    <property type="entry name" value="MAJOR FACILITATOR SUPERFAMILY MULTIDRUG TRANSPORTER MFSC"/>
    <property type="match status" value="1"/>
</dbReference>
<dbReference type="InterPro" id="IPR036259">
    <property type="entry name" value="MFS_trans_sf"/>
</dbReference>
<dbReference type="Proteomes" id="UP001139289">
    <property type="component" value="Unassembled WGS sequence"/>
</dbReference>
<feature type="transmembrane region" description="Helical" evidence="6">
    <location>
        <begin position="79"/>
        <end position="96"/>
    </location>
</feature>
<evidence type="ECO:0000259" key="7">
    <source>
        <dbReference type="PROSITE" id="PS50850"/>
    </source>
</evidence>
<dbReference type="EMBL" id="JAGTTM010000005">
    <property type="protein sequence ID" value="MCC2030261.1"/>
    <property type="molecule type" value="Genomic_DNA"/>
</dbReference>
<feature type="transmembrane region" description="Helical" evidence="6">
    <location>
        <begin position="369"/>
        <end position="392"/>
    </location>
</feature>
<evidence type="ECO:0000256" key="5">
    <source>
        <dbReference type="ARBA" id="ARBA00023136"/>
    </source>
</evidence>
<dbReference type="GO" id="GO:0022857">
    <property type="term" value="F:transmembrane transporter activity"/>
    <property type="evidence" value="ECO:0007669"/>
    <property type="project" value="InterPro"/>
</dbReference>
<dbReference type="AlphaFoldDB" id="A0A9X1LR78"/>
<sequence>MSHKVTLGALAAVVGFLAFVEFTSGVLQGYYTPMLSDIARHLQIHDADVNWFEGTQLMLSALVVPAFAKLGDMVGHKRMLLISTALTAAAALALPFTDSFWVFLVAWTLMGFYVVWLPLEIALIWSRSRRMEGRSFITARAAGLLVAALEAGAIIGALVGGALVDVLPLTVVLLIPAVLVVICFFVILFGVKESPDQTGGVLDITGLVLISIALICFTGGLSLLRLEGGLVNPWSWAVVALGLLLIVPFVLWELRHDDPLIDVRMFRSPALGPVFLTAGLFGVSVLGAQAPLSTFARTDPAVYGYGLGTTGFATSLIIGIYLIGMIAGALLFPVIARLATPRLTLIGASSLVAIGFLLFLPFHDAYAQAITNMVIIGLGSGALVAALPAAAASAAPETQTGVATGLTNSVKTVGGAIASCVFGIALLHGAASTAGGAEGTAGSLAGYMTVWIVCGVTALAAAVLLLFVPKQAFTDRVTEVDAALR</sequence>
<dbReference type="PANTHER" id="PTHR42718">
    <property type="entry name" value="MAJOR FACILITATOR SUPERFAMILY MULTIDRUG TRANSPORTER MFSC"/>
    <property type="match status" value="1"/>
</dbReference>
<feature type="transmembrane region" description="Helical" evidence="6">
    <location>
        <begin position="413"/>
        <end position="432"/>
    </location>
</feature>
<evidence type="ECO:0000256" key="6">
    <source>
        <dbReference type="SAM" id="Phobius"/>
    </source>
</evidence>
<dbReference type="Gene3D" id="1.20.1250.20">
    <property type="entry name" value="MFS general substrate transporter like domains"/>
    <property type="match status" value="2"/>
</dbReference>
<evidence type="ECO:0000256" key="4">
    <source>
        <dbReference type="ARBA" id="ARBA00022989"/>
    </source>
</evidence>
<feature type="transmembrane region" description="Helical" evidence="6">
    <location>
        <begin position="234"/>
        <end position="252"/>
    </location>
</feature>
<evidence type="ECO:0000256" key="1">
    <source>
        <dbReference type="ARBA" id="ARBA00004651"/>
    </source>
</evidence>
<dbReference type="SUPFAM" id="SSF103473">
    <property type="entry name" value="MFS general substrate transporter"/>
    <property type="match status" value="1"/>
</dbReference>
<dbReference type="PROSITE" id="PS50850">
    <property type="entry name" value="MFS"/>
    <property type="match status" value="1"/>
</dbReference>
<evidence type="ECO:0000313" key="9">
    <source>
        <dbReference type="Proteomes" id="UP001139289"/>
    </source>
</evidence>
<feature type="transmembrane region" description="Helical" evidence="6">
    <location>
        <begin position="201"/>
        <end position="222"/>
    </location>
</feature>
<evidence type="ECO:0000256" key="2">
    <source>
        <dbReference type="ARBA" id="ARBA00022448"/>
    </source>
</evidence>
<feature type="transmembrane region" description="Helical" evidence="6">
    <location>
        <begin position="343"/>
        <end position="363"/>
    </location>
</feature>
<comment type="subcellular location">
    <subcellularLocation>
        <location evidence="1">Cell membrane</location>
        <topology evidence="1">Multi-pass membrane protein</topology>
    </subcellularLocation>
</comment>
<protein>
    <submittedName>
        <fullName evidence="8">MFS transporter</fullName>
    </submittedName>
</protein>
<feature type="transmembrane region" description="Helical" evidence="6">
    <location>
        <begin position="102"/>
        <end position="125"/>
    </location>
</feature>
<dbReference type="InterPro" id="IPR020846">
    <property type="entry name" value="MFS_dom"/>
</dbReference>
<reference evidence="8" key="1">
    <citation type="submission" date="2021-04" db="EMBL/GenBank/DDBJ databases">
        <title>Microbacterium tenobrionis sp. nov. and Microbacterium allomyrinae sp. nov., isolated from larvae of Tenobrio molitor and Allomyrina dichotoma, respectively.</title>
        <authorList>
            <person name="Lee S.D."/>
        </authorList>
    </citation>
    <scope>NUCLEOTIDE SEQUENCE</scope>
    <source>
        <strain evidence="8">YMB-B2</strain>
    </source>
</reference>
<feature type="transmembrane region" description="Helical" evidence="6">
    <location>
        <begin position="137"/>
        <end position="160"/>
    </location>
</feature>
<comment type="caution">
    <text evidence="8">The sequence shown here is derived from an EMBL/GenBank/DDBJ whole genome shotgun (WGS) entry which is preliminary data.</text>
</comment>
<dbReference type="RefSeq" id="WP_227531164.1">
    <property type="nucleotide sequence ID" value="NZ_JAGTTM010000005.1"/>
</dbReference>